<dbReference type="KEGG" id="scy:SCATT_16940"/>
<keyword evidence="2" id="KW-1185">Reference proteome</keyword>
<dbReference type="EMBL" id="CP003219">
    <property type="protein sequence ID" value="AEW94065.1"/>
    <property type="molecule type" value="Genomic_DNA"/>
</dbReference>
<dbReference type="PATRIC" id="fig|1003195.11.peg.3255"/>
<name>F8JYU5_STREN</name>
<dbReference type="RefSeq" id="WP_014142454.1">
    <property type="nucleotide sequence ID" value="NC_016111.1"/>
</dbReference>
<dbReference type="HOGENOM" id="CLU_2604443_0_0_11"/>
<organism evidence="1 2">
    <name type="scientific">Streptantibioticus cattleyicolor (strain ATCC 35852 / DSM 46488 / JCM 4925 / NBRC 14057 / NRRL 8057)</name>
    <name type="common">Streptomyces cattleya</name>
    <dbReference type="NCBI Taxonomy" id="1003195"/>
    <lineage>
        <taxon>Bacteria</taxon>
        <taxon>Bacillati</taxon>
        <taxon>Actinomycetota</taxon>
        <taxon>Actinomycetes</taxon>
        <taxon>Kitasatosporales</taxon>
        <taxon>Streptomycetaceae</taxon>
        <taxon>Streptantibioticus</taxon>
    </lineage>
</organism>
<evidence type="ECO:0000313" key="1">
    <source>
        <dbReference type="EMBL" id="AEW94065.1"/>
    </source>
</evidence>
<accession>G8WP32</accession>
<dbReference type="STRING" id="1003195.SCATT_16940"/>
<reference evidence="2" key="1">
    <citation type="submission" date="2011-12" db="EMBL/GenBank/DDBJ databases">
        <title>Complete genome sequence of Streptomyces cattleya strain DSM 46488.</title>
        <authorList>
            <person name="Ou H.-Y."/>
            <person name="Li P."/>
            <person name="Zhao C."/>
            <person name="O'Hagan D."/>
            <person name="Deng Z."/>
        </authorList>
    </citation>
    <scope>NUCLEOTIDE SEQUENCE [LARGE SCALE GENOMIC DNA]</scope>
    <source>
        <strain evidence="2">ATCC 35852 / DSM 46488 / JCM 4925 / NBRC 14057 / NRRL 8057</strain>
    </source>
</reference>
<accession>F8JYU5</accession>
<dbReference type="AlphaFoldDB" id="F8JYU5"/>
<protein>
    <submittedName>
        <fullName evidence="1">Uncharacterized protein</fullName>
    </submittedName>
</protein>
<gene>
    <name evidence="1" type="ordered locus">SCATT_16940</name>
</gene>
<sequence>MSYTKRWADDVKDVQEQAVRGRELPTARERLVALRELFEECGYLARVYPCPCRAAAELVSVAAAAWQESAPDEPAVTAA</sequence>
<dbReference type="Proteomes" id="UP000007842">
    <property type="component" value="Chromosome"/>
</dbReference>
<dbReference type="KEGG" id="sct:SCAT_1696"/>
<proteinExistence type="predicted"/>
<evidence type="ECO:0000313" key="2">
    <source>
        <dbReference type="Proteomes" id="UP000007842"/>
    </source>
</evidence>